<dbReference type="PROSITE" id="PS50801">
    <property type="entry name" value="STAS"/>
    <property type="match status" value="1"/>
</dbReference>
<dbReference type="EMBL" id="AP027081">
    <property type="protein sequence ID" value="BDU77355.1"/>
    <property type="molecule type" value="Genomic_DNA"/>
</dbReference>
<dbReference type="Pfam" id="PF01740">
    <property type="entry name" value="STAS"/>
    <property type="match status" value="1"/>
</dbReference>
<organism evidence="4 5">
    <name type="scientific">Mesoterricola sediminis</name>
    <dbReference type="NCBI Taxonomy" id="2927980"/>
    <lineage>
        <taxon>Bacteria</taxon>
        <taxon>Pseudomonadati</taxon>
        <taxon>Acidobacteriota</taxon>
        <taxon>Holophagae</taxon>
        <taxon>Holophagales</taxon>
        <taxon>Holophagaceae</taxon>
        <taxon>Mesoterricola</taxon>
    </lineage>
</organism>
<dbReference type="SUPFAM" id="SSF52091">
    <property type="entry name" value="SpoIIaa-like"/>
    <property type="match status" value="1"/>
</dbReference>
<dbReference type="InterPro" id="IPR003658">
    <property type="entry name" value="Anti-sigma_ant"/>
</dbReference>
<gene>
    <name evidence="4" type="ORF">METESE_23130</name>
</gene>
<dbReference type="InterPro" id="IPR036513">
    <property type="entry name" value="STAS_dom_sf"/>
</dbReference>
<dbReference type="PANTHER" id="PTHR33495">
    <property type="entry name" value="ANTI-SIGMA FACTOR ANTAGONIST TM_1081-RELATED-RELATED"/>
    <property type="match status" value="1"/>
</dbReference>
<accession>A0AA48GZP2</accession>
<dbReference type="Proteomes" id="UP001228113">
    <property type="component" value="Chromosome"/>
</dbReference>
<comment type="similarity">
    <text evidence="1 2">Belongs to the anti-sigma-factor antagonist family.</text>
</comment>
<dbReference type="KEGG" id="msea:METESE_23130"/>
<dbReference type="InterPro" id="IPR002645">
    <property type="entry name" value="STAS_dom"/>
</dbReference>
<reference evidence="4" key="1">
    <citation type="journal article" date="2023" name="Int. J. Syst. Evol. Microbiol.">
        <title>Mesoterricola silvestris gen. nov., sp. nov., Mesoterricola sediminis sp. nov., Geothrix oryzae sp. nov., Geothrix edaphica sp. nov., Geothrix rubra sp. nov., and Geothrix limicola sp. nov., six novel members of Acidobacteriota isolated from soils.</title>
        <authorList>
            <person name="Itoh H."/>
            <person name="Sugisawa Y."/>
            <person name="Mise K."/>
            <person name="Xu Z."/>
            <person name="Kuniyasu M."/>
            <person name="Ushijima N."/>
            <person name="Kawano K."/>
            <person name="Kobayashi E."/>
            <person name="Shiratori Y."/>
            <person name="Masuda Y."/>
            <person name="Senoo K."/>
        </authorList>
    </citation>
    <scope>NUCLEOTIDE SEQUENCE</scope>
    <source>
        <strain evidence="4">W786</strain>
    </source>
</reference>
<evidence type="ECO:0000313" key="5">
    <source>
        <dbReference type="Proteomes" id="UP001228113"/>
    </source>
</evidence>
<dbReference type="GO" id="GO:0043856">
    <property type="term" value="F:anti-sigma factor antagonist activity"/>
    <property type="evidence" value="ECO:0007669"/>
    <property type="project" value="InterPro"/>
</dbReference>
<keyword evidence="5" id="KW-1185">Reference proteome</keyword>
<name>A0AA48GZP2_9BACT</name>
<evidence type="ECO:0000256" key="1">
    <source>
        <dbReference type="ARBA" id="ARBA00009013"/>
    </source>
</evidence>
<dbReference type="Gene3D" id="3.30.750.24">
    <property type="entry name" value="STAS domain"/>
    <property type="match status" value="1"/>
</dbReference>
<feature type="domain" description="STAS" evidence="3">
    <location>
        <begin position="29"/>
        <end position="138"/>
    </location>
</feature>
<proteinExistence type="inferred from homology"/>
<sequence length="142" mass="14514">MKDSESPYVQGALGRAPFGQPGPAADAALEVAIQEGGAVTVAVVAGSLDALTAEALETALEARIREGQVNLVLDLTGVAYTSSAGLGAMLLLVKEARRHGGDVRLAGVQPRVRRVLEMSGFTSFMKLFPDAAGAAASYGTAQ</sequence>
<evidence type="ECO:0000256" key="2">
    <source>
        <dbReference type="RuleBase" id="RU003749"/>
    </source>
</evidence>
<dbReference type="AlphaFoldDB" id="A0AA48GZP2"/>
<dbReference type="RefSeq" id="WP_243333186.1">
    <property type="nucleotide sequence ID" value="NZ_AP027081.1"/>
</dbReference>
<protein>
    <recommendedName>
        <fullName evidence="2">Anti-sigma factor antagonist</fullName>
    </recommendedName>
</protein>
<dbReference type="CDD" id="cd07043">
    <property type="entry name" value="STAS_anti-anti-sigma_factors"/>
    <property type="match status" value="1"/>
</dbReference>
<evidence type="ECO:0000313" key="4">
    <source>
        <dbReference type="EMBL" id="BDU77355.1"/>
    </source>
</evidence>
<dbReference type="PANTHER" id="PTHR33495:SF2">
    <property type="entry name" value="ANTI-SIGMA FACTOR ANTAGONIST TM_1081-RELATED"/>
    <property type="match status" value="1"/>
</dbReference>
<dbReference type="NCBIfam" id="TIGR00377">
    <property type="entry name" value="ant_ant_sig"/>
    <property type="match status" value="1"/>
</dbReference>
<evidence type="ECO:0000259" key="3">
    <source>
        <dbReference type="PROSITE" id="PS50801"/>
    </source>
</evidence>